<evidence type="ECO:0000259" key="5">
    <source>
        <dbReference type="PROSITE" id="PS50931"/>
    </source>
</evidence>
<organism evidence="6 7">
    <name type="scientific">Sphingomonas morindae</name>
    <dbReference type="NCBI Taxonomy" id="1541170"/>
    <lineage>
        <taxon>Bacteria</taxon>
        <taxon>Pseudomonadati</taxon>
        <taxon>Pseudomonadota</taxon>
        <taxon>Alphaproteobacteria</taxon>
        <taxon>Sphingomonadales</taxon>
        <taxon>Sphingomonadaceae</taxon>
        <taxon>Sphingomonas</taxon>
    </lineage>
</organism>
<dbReference type="Gene3D" id="3.40.190.10">
    <property type="entry name" value="Periplasmic binding protein-like II"/>
    <property type="match status" value="2"/>
</dbReference>
<dbReference type="PRINTS" id="PR00039">
    <property type="entry name" value="HTHLYSR"/>
</dbReference>
<reference evidence="6" key="1">
    <citation type="journal article" date="2022" name="Toxins">
        <title>Genomic Analysis of Sphingopyxis sp. USTB-05 for Biodegrading Cyanobacterial Hepatotoxins.</title>
        <authorList>
            <person name="Liu C."/>
            <person name="Xu Q."/>
            <person name="Zhao Z."/>
            <person name="Zhang H."/>
            <person name="Liu X."/>
            <person name="Yin C."/>
            <person name="Liu Y."/>
            <person name="Yan H."/>
        </authorList>
    </citation>
    <scope>NUCLEOTIDE SEQUENCE</scope>
    <source>
        <strain evidence="6">NBD5</strain>
    </source>
</reference>
<dbReference type="EMBL" id="CP084930">
    <property type="protein sequence ID" value="USI74425.1"/>
    <property type="molecule type" value="Genomic_DNA"/>
</dbReference>
<evidence type="ECO:0000313" key="7">
    <source>
        <dbReference type="Proteomes" id="UP001056937"/>
    </source>
</evidence>
<evidence type="ECO:0000256" key="4">
    <source>
        <dbReference type="ARBA" id="ARBA00023163"/>
    </source>
</evidence>
<name>A0ABY4XBS8_9SPHN</name>
<dbReference type="PANTHER" id="PTHR30346">
    <property type="entry name" value="TRANSCRIPTIONAL DUAL REGULATOR HCAR-RELATED"/>
    <property type="match status" value="1"/>
</dbReference>
<dbReference type="Pfam" id="PF00126">
    <property type="entry name" value="HTH_1"/>
    <property type="match status" value="1"/>
</dbReference>
<dbReference type="PROSITE" id="PS50931">
    <property type="entry name" value="HTH_LYSR"/>
    <property type="match status" value="1"/>
</dbReference>
<dbReference type="PANTHER" id="PTHR30346:SF28">
    <property type="entry name" value="HTH-TYPE TRANSCRIPTIONAL REGULATOR CYNR"/>
    <property type="match status" value="1"/>
</dbReference>
<evidence type="ECO:0000256" key="2">
    <source>
        <dbReference type="ARBA" id="ARBA00023015"/>
    </source>
</evidence>
<dbReference type="Pfam" id="PF03466">
    <property type="entry name" value="LysR_substrate"/>
    <property type="match status" value="1"/>
</dbReference>
<evidence type="ECO:0000313" key="6">
    <source>
        <dbReference type="EMBL" id="USI74425.1"/>
    </source>
</evidence>
<feature type="domain" description="HTH lysR-type" evidence="5">
    <location>
        <begin position="2"/>
        <end position="59"/>
    </location>
</feature>
<dbReference type="SUPFAM" id="SSF46785">
    <property type="entry name" value="Winged helix' DNA-binding domain"/>
    <property type="match status" value="1"/>
</dbReference>
<proteinExistence type="inferred from homology"/>
<sequence>MMERYQLRYFLAVVDQGGFSRAAQHCHVTQPSLSAGIAKLERALGTALFLRSNQRVELTEAGARLLVHARRIEREFNAAQQGLTGAAGPVPLRLGVLRSLPVALIAPLAARLAEERLIELVEGSERELIGHVARGRVDCALTLVGRGGDRFVEQPLFEEGYALALPAGHRLAGADSVAAEALAGEVMLLRRHCEALAETSRHFTERGIRPHFAYRATEDERVLAMVAAGLGVTVMPESYGAPGVARPRLAGFTLRRTIGLLAAEEASAEARGAVAAALAAIRIG</sequence>
<dbReference type="InterPro" id="IPR036388">
    <property type="entry name" value="WH-like_DNA-bd_sf"/>
</dbReference>
<keyword evidence="3" id="KW-0238">DNA-binding</keyword>
<protein>
    <submittedName>
        <fullName evidence="6">LysR family transcriptional regulator</fullName>
    </submittedName>
</protein>
<dbReference type="CDD" id="cd05466">
    <property type="entry name" value="PBP2_LTTR_substrate"/>
    <property type="match status" value="1"/>
</dbReference>
<gene>
    <name evidence="6" type="ORF">LHA26_08230</name>
</gene>
<keyword evidence="7" id="KW-1185">Reference proteome</keyword>
<dbReference type="Gene3D" id="1.10.10.10">
    <property type="entry name" value="Winged helix-like DNA-binding domain superfamily/Winged helix DNA-binding domain"/>
    <property type="match status" value="1"/>
</dbReference>
<comment type="similarity">
    <text evidence="1">Belongs to the LysR transcriptional regulatory family.</text>
</comment>
<evidence type="ECO:0000256" key="3">
    <source>
        <dbReference type="ARBA" id="ARBA00023125"/>
    </source>
</evidence>
<dbReference type="Proteomes" id="UP001056937">
    <property type="component" value="Chromosome 1"/>
</dbReference>
<dbReference type="InterPro" id="IPR000847">
    <property type="entry name" value="LysR_HTH_N"/>
</dbReference>
<dbReference type="RefSeq" id="WP_252168228.1">
    <property type="nucleotide sequence ID" value="NZ_CP084930.1"/>
</dbReference>
<keyword evidence="2" id="KW-0805">Transcription regulation</keyword>
<dbReference type="InterPro" id="IPR005119">
    <property type="entry name" value="LysR_subst-bd"/>
</dbReference>
<dbReference type="InterPro" id="IPR036390">
    <property type="entry name" value="WH_DNA-bd_sf"/>
</dbReference>
<accession>A0ABY4XBS8</accession>
<keyword evidence="4" id="KW-0804">Transcription</keyword>
<dbReference type="SUPFAM" id="SSF53850">
    <property type="entry name" value="Periplasmic binding protein-like II"/>
    <property type="match status" value="1"/>
</dbReference>
<evidence type="ECO:0000256" key="1">
    <source>
        <dbReference type="ARBA" id="ARBA00009437"/>
    </source>
</evidence>